<reference evidence="2" key="1">
    <citation type="submission" date="2018-02" db="EMBL/GenBank/DDBJ databases">
        <authorList>
            <person name="Hausmann B."/>
        </authorList>
    </citation>
    <scope>NUCLEOTIDE SEQUENCE [LARGE SCALE GENOMIC DNA]</scope>
    <source>
        <strain evidence="2">Peat soil MAG SbA5</strain>
    </source>
</reference>
<dbReference type="EMBL" id="OKRB01000103">
    <property type="protein sequence ID" value="SPE24428.1"/>
    <property type="molecule type" value="Genomic_DNA"/>
</dbReference>
<evidence type="ECO:0000313" key="1">
    <source>
        <dbReference type="EMBL" id="SPE24428.1"/>
    </source>
</evidence>
<protein>
    <submittedName>
        <fullName evidence="1">Uncharacterized protein</fullName>
    </submittedName>
</protein>
<name>A0A2N9LMD2_9BACT</name>
<organism evidence="1 2">
    <name type="scientific">Candidatus Sulfuritelmatomonas gaucii</name>
    <dbReference type="NCBI Taxonomy" id="2043161"/>
    <lineage>
        <taxon>Bacteria</taxon>
        <taxon>Pseudomonadati</taxon>
        <taxon>Acidobacteriota</taxon>
        <taxon>Terriglobia</taxon>
        <taxon>Terriglobales</taxon>
        <taxon>Acidobacteriaceae</taxon>
        <taxon>Candidatus Sulfuritelmatomonas</taxon>
    </lineage>
</organism>
<dbReference type="AlphaFoldDB" id="A0A2N9LMD2"/>
<dbReference type="Proteomes" id="UP000239735">
    <property type="component" value="Unassembled WGS sequence"/>
</dbReference>
<evidence type="ECO:0000313" key="2">
    <source>
        <dbReference type="Proteomes" id="UP000239735"/>
    </source>
</evidence>
<sequence length="147" mass="16618">MNYTAAAGQEAGKGHQDFTVSFSFLKESLPEKGKWAVQFLNKETYGRRHANYLQRLWAGIYLQCCRSSVFSRTRLLDPEAMQTLPPSKEKRTGRFRLPFGSFTGNTCDLFGLWPADHRSFRAARGSAGILPVVLHRAERHQGWVAVA</sequence>
<gene>
    <name evidence="1" type="ORF">SBA5_450071</name>
</gene>
<proteinExistence type="predicted"/>
<accession>A0A2N9LMD2</accession>